<accession>A0AAV1HWY3</accession>
<evidence type="ECO:0000256" key="1">
    <source>
        <dbReference type="SAM" id="Phobius"/>
    </source>
</evidence>
<dbReference type="Proteomes" id="UP001314263">
    <property type="component" value="Unassembled WGS sequence"/>
</dbReference>
<dbReference type="Gene3D" id="1.25.40.10">
    <property type="entry name" value="Tetratricopeptide repeat domain"/>
    <property type="match status" value="1"/>
</dbReference>
<dbReference type="EMBL" id="CAUYUE010000004">
    <property type="protein sequence ID" value="CAK0761727.1"/>
    <property type="molecule type" value="Genomic_DNA"/>
</dbReference>
<keyword evidence="1" id="KW-1133">Transmembrane helix</keyword>
<keyword evidence="1" id="KW-0812">Transmembrane</keyword>
<dbReference type="AlphaFoldDB" id="A0AAV1HWY3"/>
<dbReference type="InterPro" id="IPR011990">
    <property type="entry name" value="TPR-like_helical_dom_sf"/>
</dbReference>
<evidence type="ECO:0000313" key="2">
    <source>
        <dbReference type="EMBL" id="CAK0761727.1"/>
    </source>
</evidence>
<keyword evidence="1" id="KW-0472">Membrane</keyword>
<sequence>MLLSIVGIAACLAGLSLSLFYAVSDIRKRAGVRDEEQSESSEIAHDNAEDRRLAALDETQRWKPLKQSAGAQTATIAAAVVISILLATCLVALRRLSDHHAPKMKCTPPGAEERLAMFGNLHGYSHAISTSSSRAQQLFDQGLLLGWSFNQPEAFQAFSLAAEEDPTSAMAEWGRAYALGPGANREVVASPKVYPSFYPPEHFPPCHEHSQRALQLARQALRGAAGARPEAHALLQKELAYAEAQAARFANGTATQPERDAAQQSYSELMEGIGERYQDAHAKALAAEGYMTIRQWDYYEENGRLRPEAERAERLIKEALQQDPKNPLAHHLHIHVSETARQTLSANALKPGRAEASGVMMTFNEGPWQDHLGHLLHMPGHIHIRTGRWKDAVTANVLAYKADMELTKHCMIAYGPEHNTDMLIYAANMAGMSAVAEEFGEKLRGYQEVMFPAAYGDGTREWTHLVLTKVMFAKWDDILAIREVPETARGQCPHGGLPYATAIYHYARTLALAAKAEGALQKGLKGERQKLQSLAETSLALLKEAAVKIPQEETTVPGESPGIYGCDYQTLARISVLHAEARMALLHRALQVAVAKLEAAKEVEDGMSYMEPPRLYQPIRHCLGYVLSNVTGDHAGAEQAYREDLLELPRNGWSLLGLGLSLKAQGKREADAFLSTRYPAVWKDADVLIETSCPVFSQL</sequence>
<organism evidence="2 3">
    <name type="scientific">Coccomyxa viridis</name>
    <dbReference type="NCBI Taxonomy" id="1274662"/>
    <lineage>
        <taxon>Eukaryota</taxon>
        <taxon>Viridiplantae</taxon>
        <taxon>Chlorophyta</taxon>
        <taxon>core chlorophytes</taxon>
        <taxon>Trebouxiophyceae</taxon>
        <taxon>Trebouxiophyceae incertae sedis</taxon>
        <taxon>Coccomyxaceae</taxon>
        <taxon>Coccomyxa</taxon>
    </lineage>
</organism>
<gene>
    <name evidence="2" type="ORF">CVIRNUC_002888</name>
</gene>
<dbReference type="PANTHER" id="PTHR45588">
    <property type="entry name" value="TPR DOMAIN-CONTAINING PROTEIN"/>
    <property type="match status" value="1"/>
</dbReference>
<protein>
    <submittedName>
        <fullName evidence="2">Uncharacterized protein</fullName>
    </submittedName>
</protein>
<proteinExistence type="predicted"/>
<keyword evidence="3" id="KW-1185">Reference proteome</keyword>
<reference evidence="2 3" key="1">
    <citation type="submission" date="2023-10" db="EMBL/GenBank/DDBJ databases">
        <authorList>
            <person name="Maclean D."/>
            <person name="Macfadyen A."/>
        </authorList>
    </citation>
    <scope>NUCLEOTIDE SEQUENCE [LARGE SCALE GENOMIC DNA]</scope>
</reference>
<feature type="transmembrane region" description="Helical" evidence="1">
    <location>
        <begin position="71"/>
        <end position="93"/>
    </location>
</feature>
<comment type="caution">
    <text evidence="2">The sequence shown here is derived from an EMBL/GenBank/DDBJ whole genome shotgun (WGS) entry which is preliminary data.</text>
</comment>
<dbReference type="PANTHER" id="PTHR45588:SF1">
    <property type="entry name" value="WW DOMAIN-CONTAINING PROTEIN"/>
    <property type="match status" value="1"/>
</dbReference>
<evidence type="ECO:0000313" key="3">
    <source>
        <dbReference type="Proteomes" id="UP001314263"/>
    </source>
</evidence>
<name>A0AAV1HWY3_9CHLO</name>